<dbReference type="EMBL" id="AZHD01000010">
    <property type="protein sequence ID" value="OAA59692.1"/>
    <property type="molecule type" value="Genomic_DNA"/>
</dbReference>
<proteinExistence type="predicted"/>
<protein>
    <submittedName>
        <fullName evidence="1">Uncharacterized protein</fullName>
    </submittedName>
</protein>
<comment type="caution">
    <text evidence="1">The sequence shown here is derived from an EMBL/GenBank/DDBJ whole genome shotgun (WGS) entry which is preliminary data.</text>
</comment>
<evidence type="ECO:0000313" key="2">
    <source>
        <dbReference type="Proteomes" id="UP000076874"/>
    </source>
</evidence>
<gene>
    <name evidence="1" type="ORF">SPI_05890</name>
</gene>
<organism evidence="1 2">
    <name type="scientific">Niveomyces insectorum RCEF 264</name>
    <dbReference type="NCBI Taxonomy" id="1081102"/>
    <lineage>
        <taxon>Eukaryota</taxon>
        <taxon>Fungi</taxon>
        <taxon>Dikarya</taxon>
        <taxon>Ascomycota</taxon>
        <taxon>Pezizomycotina</taxon>
        <taxon>Sordariomycetes</taxon>
        <taxon>Hypocreomycetidae</taxon>
        <taxon>Hypocreales</taxon>
        <taxon>Cordycipitaceae</taxon>
        <taxon>Niveomyces</taxon>
    </lineage>
</organism>
<sequence length="100" mass="10662">MRRSSSFAAWDAQHGLLPAGGSGTVRSQRRIRGAAAGVLTGVADWTAAGAQPFGLTLYVQSKLRGGNAYRHFGGGEQCRMLQVARYISVADSQRAIGRLR</sequence>
<accession>A0A167SK11</accession>
<keyword evidence="2" id="KW-1185">Reference proteome</keyword>
<dbReference type="AlphaFoldDB" id="A0A167SK11"/>
<evidence type="ECO:0000313" key="1">
    <source>
        <dbReference type="EMBL" id="OAA59692.1"/>
    </source>
</evidence>
<name>A0A167SK11_9HYPO</name>
<dbReference type="Proteomes" id="UP000076874">
    <property type="component" value="Unassembled WGS sequence"/>
</dbReference>
<reference evidence="1 2" key="1">
    <citation type="journal article" date="2016" name="Genome Biol. Evol.">
        <title>Divergent and convergent evolution of fungal pathogenicity.</title>
        <authorList>
            <person name="Shang Y."/>
            <person name="Xiao G."/>
            <person name="Zheng P."/>
            <person name="Cen K."/>
            <person name="Zhan S."/>
            <person name="Wang C."/>
        </authorList>
    </citation>
    <scope>NUCLEOTIDE SEQUENCE [LARGE SCALE GENOMIC DNA]</scope>
    <source>
        <strain evidence="1 2">RCEF 264</strain>
    </source>
</reference>